<evidence type="ECO:0000313" key="2">
    <source>
        <dbReference type="Proteomes" id="UP000813444"/>
    </source>
</evidence>
<dbReference type="OrthoDB" id="4847498at2759"/>
<protein>
    <submittedName>
        <fullName evidence="1">Uncharacterized protein</fullName>
    </submittedName>
</protein>
<sequence>MLDPLSLEASDPFGVTGTWYRYTPSCWSFYRHGYVPDPEIDRTQMRIYVTKIEPPGPNDGQALPVVHFAGISKRVTGDGTVSRVRGTVRLTEEGEVNWTLSIICGEERRECEGIQIGGVRSARGVLGNWHDIVELMGTSHLGPMAFHKISDEYDRCEEMEWEEGDWLEEPNYSLSNEQFEFIEARLDRGDTWVRIVKDLFDETGGRHKPWCIRKAYSDPWASYPLYV</sequence>
<keyword evidence="2" id="KW-1185">Reference proteome</keyword>
<dbReference type="Proteomes" id="UP000813444">
    <property type="component" value="Unassembled WGS sequence"/>
</dbReference>
<dbReference type="AlphaFoldDB" id="A0A8K0WJN6"/>
<name>A0A8K0WJN6_9HYPO</name>
<proteinExistence type="predicted"/>
<organism evidence="1 2">
    <name type="scientific">Stachybotrys elegans</name>
    <dbReference type="NCBI Taxonomy" id="80388"/>
    <lineage>
        <taxon>Eukaryota</taxon>
        <taxon>Fungi</taxon>
        <taxon>Dikarya</taxon>
        <taxon>Ascomycota</taxon>
        <taxon>Pezizomycotina</taxon>
        <taxon>Sordariomycetes</taxon>
        <taxon>Hypocreomycetidae</taxon>
        <taxon>Hypocreales</taxon>
        <taxon>Stachybotryaceae</taxon>
        <taxon>Stachybotrys</taxon>
    </lineage>
</organism>
<dbReference type="EMBL" id="JAGPNK010000039">
    <property type="protein sequence ID" value="KAH7303136.1"/>
    <property type="molecule type" value="Genomic_DNA"/>
</dbReference>
<accession>A0A8K0WJN6</accession>
<reference evidence="1" key="1">
    <citation type="journal article" date="2021" name="Nat. Commun.">
        <title>Genetic determinants of endophytism in the Arabidopsis root mycobiome.</title>
        <authorList>
            <person name="Mesny F."/>
            <person name="Miyauchi S."/>
            <person name="Thiergart T."/>
            <person name="Pickel B."/>
            <person name="Atanasova L."/>
            <person name="Karlsson M."/>
            <person name="Huettel B."/>
            <person name="Barry K.W."/>
            <person name="Haridas S."/>
            <person name="Chen C."/>
            <person name="Bauer D."/>
            <person name="Andreopoulos W."/>
            <person name="Pangilinan J."/>
            <person name="LaButti K."/>
            <person name="Riley R."/>
            <person name="Lipzen A."/>
            <person name="Clum A."/>
            <person name="Drula E."/>
            <person name="Henrissat B."/>
            <person name="Kohler A."/>
            <person name="Grigoriev I.V."/>
            <person name="Martin F.M."/>
            <person name="Hacquard S."/>
        </authorList>
    </citation>
    <scope>NUCLEOTIDE SEQUENCE</scope>
    <source>
        <strain evidence="1">MPI-CAGE-CH-0235</strain>
    </source>
</reference>
<comment type="caution">
    <text evidence="1">The sequence shown here is derived from an EMBL/GenBank/DDBJ whole genome shotgun (WGS) entry which is preliminary data.</text>
</comment>
<evidence type="ECO:0000313" key="1">
    <source>
        <dbReference type="EMBL" id="KAH7303136.1"/>
    </source>
</evidence>
<gene>
    <name evidence="1" type="ORF">B0I35DRAFT_485420</name>
</gene>